<evidence type="ECO:0000313" key="2">
    <source>
        <dbReference type="EMBL" id="BAH29505.1"/>
    </source>
</evidence>
<keyword evidence="1" id="KW-0472">Membrane</keyword>
<dbReference type="EMBL" id="AP010934">
    <property type="protein sequence ID" value="BAH29505.1"/>
    <property type="molecule type" value="Genomic_DNA"/>
</dbReference>
<reference evidence="2" key="1">
    <citation type="journal article" date="2009" name="J. Bacteriol.">
        <title>Molecular analysis of an extrachromosomal element containing the C2 toxin gene discovered in Clostridium botulinum type C.</title>
        <authorList>
            <person name="Sakaguchi Y."/>
            <person name="Hayashi T."/>
            <person name="Yamamoto Y."/>
            <person name="Nakayama K."/>
            <person name="Zhang K."/>
            <person name="Ma S."/>
            <person name="Arimitsu H."/>
            <person name="Oguma K."/>
        </authorList>
    </citation>
    <scope>NUCLEOTIDE SEQUENCE</scope>
    <source>
        <plasmid evidence="2">pC2C203U28</plasmid>
    </source>
</reference>
<feature type="transmembrane region" description="Helical" evidence="1">
    <location>
        <begin position="33"/>
        <end position="53"/>
    </location>
</feature>
<name>C4IXF5_CLOBO</name>
<dbReference type="AlphaFoldDB" id="C4IXF5"/>
<protein>
    <submittedName>
        <fullName evidence="2">Uncharacterized protein</fullName>
    </submittedName>
</protein>
<keyword evidence="2" id="KW-0614">Plasmid</keyword>
<evidence type="ECO:0000256" key="1">
    <source>
        <dbReference type="SAM" id="Phobius"/>
    </source>
</evidence>
<accession>C4IXF5</accession>
<sequence length="70" mass="7973">MAKTVSAYTSFRSTTIYFPIFSYKKVISNATPAFFIFMKSMNIINIPCFMLGMMKYKGSSFISITKRSKG</sequence>
<organism evidence="2">
    <name type="scientific">Clostridium botulinum</name>
    <dbReference type="NCBI Taxonomy" id="1491"/>
    <lineage>
        <taxon>Bacteria</taxon>
        <taxon>Bacillati</taxon>
        <taxon>Bacillota</taxon>
        <taxon>Clostridia</taxon>
        <taxon>Eubacteriales</taxon>
        <taxon>Clostridiaceae</taxon>
        <taxon>Clostridium</taxon>
    </lineage>
</organism>
<keyword evidence="1" id="KW-0812">Transmembrane</keyword>
<geneLocation type="plasmid" evidence="2">
    <name>pC2C203U28</name>
</geneLocation>
<proteinExistence type="predicted"/>
<keyword evidence="1" id="KW-1133">Transmembrane helix</keyword>